<accession>A0ABR4ASI1</accession>
<sequence length="100" mass="11658">MPAPADALCIDSTQIPARNTLFVKRIVKARKDWTFNAEKLRWIEDPQCTVSDQGEVNKSYTYRVTRRSAPRKWSKQIRTLGLKQCPQYADSQQFCNRSCF</sequence>
<evidence type="ECO:0008006" key="3">
    <source>
        <dbReference type="Google" id="ProtNLM"/>
    </source>
</evidence>
<name>A0ABR4ASI1_9LECA</name>
<organism evidence="1 2">
    <name type="scientific">Stereocaulon virgatum</name>
    <dbReference type="NCBI Taxonomy" id="373712"/>
    <lineage>
        <taxon>Eukaryota</taxon>
        <taxon>Fungi</taxon>
        <taxon>Dikarya</taxon>
        <taxon>Ascomycota</taxon>
        <taxon>Pezizomycotina</taxon>
        <taxon>Lecanoromycetes</taxon>
        <taxon>OSLEUM clade</taxon>
        <taxon>Lecanoromycetidae</taxon>
        <taxon>Lecanorales</taxon>
        <taxon>Lecanorineae</taxon>
        <taxon>Stereocaulaceae</taxon>
        <taxon>Stereocaulon</taxon>
    </lineage>
</organism>
<evidence type="ECO:0000313" key="2">
    <source>
        <dbReference type="Proteomes" id="UP001590950"/>
    </source>
</evidence>
<gene>
    <name evidence="1" type="ORF">N7G274_000571</name>
</gene>
<reference evidence="1 2" key="1">
    <citation type="submission" date="2024-09" db="EMBL/GenBank/DDBJ databases">
        <title>Rethinking Asexuality: The Enigmatic Case of Functional Sexual Genes in Lepraria (Stereocaulaceae).</title>
        <authorList>
            <person name="Doellman M."/>
            <person name="Sun Y."/>
            <person name="Barcenas-Pena A."/>
            <person name="Lumbsch H.T."/>
            <person name="Grewe F."/>
        </authorList>
    </citation>
    <scope>NUCLEOTIDE SEQUENCE [LARGE SCALE GENOMIC DNA]</scope>
    <source>
        <strain evidence="1 2">Mercado 3170</strain>
    </source>
</reference>
<proteinExistence type="predicted"/>
<keyword evidence="2" id="KW-1185">Reference proteome</keyword>
<dbReference type="EMBL" id="JBEFKJ010000001">
    <property type="protein sequence ID" value="KAL2048659.1"/>
    <property type="molecule type" value="Genomic_DNA"/>
</dbReference>
<comment type="caution">
    <text evidence="1">The sequence shown here is derived from an EMBL/GenBank/DDBJ whole genome shotgun (WGS) entry which is preliminary data.</text>
</comment>
<dbReference type="Proteomes" id="UP001590950">
    <property type="component" value="Unassembled WGS sequence"/>
</dbReference>
<protein>
    <recommendedName>
        <fullName evidence="3">Transposase</fullName>
    </recommendedName>
</protein>
<evidence type="ECO:0000313" key="1">
    <source>
        <dbReference type="EMBL" id="KAL2048659.1"/>
    </source>
</evidence>